<evidence type="ECO:0000256" key="7">
    <source>
        <dbReference type="ARBA" id="ARBA00048478"/>
    </source>
</evidence>
<evidence type="ECO:0000256" key="6">
    <source>
        <dbReference type="ARBA" id="ARBA00047615"/>
    </source>
</evidence>
<keyword evidence="2" id="KW-0808">Transferase</keyword>
<feature type="domain" description="Cytidylate kinase" evidence="8">
    <location>
        <begin position="1"/>
        <end position="86"/>
    </location>
</feature>
<organism evidence="9">
    <name type="scientific">marine sediment metagenome</name>
    <dbReference type="NCBI Taxonomy" id="412755"/>
    <lineage>
        <taxon>unclassified sequences</taxon>
        <taxon>metagenomes</taxon>
        <taxon>ecological metagenomes</taxon>
    </lineage>
</organism>
<sequence>VVLPEADFKIYLTATAKERAFRRKKDLEKKGYYLDEERLKREIVYRDKIDSTREHSPLAKAGGAFLIDTTNKTIEQVIDMVMDIIENRE</sequence>
<dbReference type="InterPro" id="IPR011994">
    <property type="entry name" value="Cytidylate_kinase_dom"/>
</dbReference>
<dbReference type="GO" id="GO:0005524">
    <property type="term" value="F:ATP binding"/>
    <property type="evidence" value="ECO:0007669"/>
    <property type="project" value="UniProtKB-KW"/>
</dbReference>
<evidence type="ECO:0000259" key="8">
    <source>
        <dbReference type="Pfam" id="PF02224"/>
    </source>
</evidence>
<dbReference type="Pfam" id="PF02224">
    <property type="entry name" value="Cytidylate_kin"/>
    <property type="match status" value="1"/>
</dbReference>
<protein>
    <recommendedName>
        <fullName evidence="1">(d)CMP kinase</fullName>
        <ecNumber evidence="1">2.7.4.25</ecNumber>
    </recommendedName>
</protein>
<evidence type="ECO:0000313" key="9">
    <source>
        <dbReference type="EMBL" id="KKN12436.1"/>
    </source>
</evidence>
<dbReference type="GO" id="GO:0006139">
    <property type="term" value="P:nucleobase-containing compound metabolic process"/>
    <property type="evidence" value="ECO:0007669"/>
    <property type="project" value="InterPro"/>
</dbReference>
<evidence type="ECO:0000256" key="3">
    <source>
        <dbReference type="ARBA" id="ARBA00022741"/>
    </source>
</evidence>
<dbReference type="AlphaFoldDB" id="A0A0F9QGX0"/>
<proteinExistence type="predicted"/>
<accession>A0A0F9QGX0</accession>
<keyword evidence="4" id="KW-0418">Kinase</keyword>
<name>A0A0F9QGX0_9ZZZZ</name>
<evidence type="ECO:0000256" key="2">
    <source>
        <dbReference type="ARBA" id="ARBA00022679"/>
    </source>
</evidence>
<comment type="catalytic activity">
    <reaction evidence="6">
        <text>dCMP + ATP = dCDP + ADP</text>
        <dbReference type="Rhea" id="RHEA:25094"/>
        <dbReference type="ChEBI" id="CHEBI:30616"/>
        <dbReference type="ChEBI" id="CHEBI:57566"/>
        <dbReference type="ChEBI" id="CHEBI:58593"/>
        <dbReference type="ChEBI" id="CHEBI:456216"/>
        <dbReference type="EC" id="2.7.4.25"/>
    </reaction>
</comment>
<dbReference type="EMBL" id="LAZR01004032">
    <property type="protein sequence ID" value="KKN12436.1"/>
    <property type="molecule type" value="Genomic_DNA"/>
</dbReference>
<dbReference type="Gene3D" id="3.40.50.300">
    <property type="entry name" value="P-loop containing nucleotide triphosphate hydrolases"/>
    <property type="match status" value="1"/>
</dbReference>
<feature type="non-terminal residue" evidence="9">
    <location>
        <position position="1"/>
    </location>
</feature>
<evidence type="ECO:0000256" key="1">
    <source>
        <dbReference type="ARBA" id="ARBA00012906"/>
    </source>
</evidence>
<dbReference type="EC" id="2.7.4.25" evidence="1"/>
<dbReference type="InterPro" id="IPR027417">
    <property type="entry name" value="P-loop_NTPase"/>
</dbReference>
<keyword evidence="3" id="KW-0547">Nucleotide-binding</keyword>
<reference evidence="9" key="1">
    <citation type="journal article" date="2015" name="Nature">
        <title>Complex archaea that bridge the gap between prokaryotes and eukaryotes.</title>
        <authorList>
            <person name="Spang A."/>
            <person name="Saw J.H."/>
            <person name="Jorgensen S.L."/>
            <person name="Zaremba-Niedzwiedzka K."/>
            <person name="Martijn J."/>
            <person name="Lind A.E."/>
            <person name="van Eijk R."/>
            <person name="Schleper C."/>
            <person name="Guy L."/>
            <person name="Ettema T.J."/>
        </authorList>
    </citation>
    <scope>NUCLEOTIDE SEQUENCE</scope>
</reference>
<evidence type="ECO:0000256" key="5">
    <source>
        <dbReference type="ARBA" id="ARBA00022840"/>
    </source>
</evidence>
<dbReference type="GO" id="GO:0036431">
    <property type="term" value="F:dCMP kinase activity"/>
    <property type="evidence" value="ECO:0007669"/>
    <property type="project" value="InterPro"/>
</dbReference>
<comment type="catalytic activity">
    <reaction evidence="7">
        <text>CMP + ATP = CDP + ADP</text>
        <dbReference type="Rhea" id="RHEA:11600"/>
        <dbReference type="ChEBI" id="CHEBI:30616"/>
        <dbReference type="ChEBI" id="CHEBI:58069"/>
        <dbReference type="ChEBI" id="CHEBI:60377"/>
        <dbReference type="ChEBI" id="CHEBI:456216"/>
        <dbReference type="EC" id="2.7.4.25"/>
    </reaction>
</comment>
<evidence type="ECO:0000256" key="4">
    <source>
        <dbReference type="ARBA" id="ARBA00022777"/>
    </source>
</evidence>
<keyword evidence="5" id="KW-0067">ATP-binding</keyword>
<comment type="caution">
    <text evidence="9">The sequence shown here is derived from an EMBL/GenBank/DDBJ whole genome shotgun (WGS) entry which is preliminary data.</text>
</comment>
<gene>
    <name evidence="9" type="ORF">LCGC14_1016410</name>
</gene>
<dbReference type="SUPFAM" id="SSF52540">
    <property type="entry name" value="P-loop containing nucleoside triphosphate hydrolases"/>
    <property type="match status" value="1"/>
</dbReference>